<feature type="compositionally biased region" description="Basic residues" evidence="1">
    <location>
        <begin position="224"/>
        <end position="244"/>
    </location>
</feature>
<feature type="domain" description="Thioredoxin" evidence="2">
    <location>
        <begin position="1"/>
        <end position="136"/>
    </location>
</feature>
<evidence type="ECO:0000256" key="1">
    <source>
        <dbReference type="SAM" id="MobiDB-lite"/>
    </source>
</evidence>
<organism evidence="3">
    <name type="scientific">viral metagenome</name>
    <dbReference type="NCBI Taxonomy" id="1070528"/>
    <lineage>
        <taxon>unclassified sequences</taxon>
        <taxon>metagenomes</taxon>
        <taxon>organismal metagenomes</taxon>
    </lineage>
</organism>
<evidence type="ECO:0000259" key="2">
    <source>
        <dbReference type="PROSITE" id="PS51352"/>
    </source>
</evidence>
<dbReference type="EMBL" id="MN740810">
    <property type="protein sequence ID" value="QHU12834.1"/>
    <property type="molecule type" value="Genomic_DNA"/>
</dbReference>
<proteinExistence type="predicted"/>
<name>A0A6C0K9K8_9ZZZZ</name>
<accession>A0A6C0K9K8</accession>
<dbReference type="InterPro" id="IPR017937">
    <property type="entry name" value="Thioredoxin_CS"/>
</dbReference>
<dbReference type="InterPro" id="IPR036249">
    <property type="entry name" value="Thioredoxin-like_sf"/>
</dbReference>
<sequence>MVAKKGAKTSKLKKTSNSVDVTSAEHIPQLVELLEKNKNKLIVVLIWANYCGHCHTYKEQVWNKLLKERGRKAGMASIHYDQLERTPPEIPKNVSGYPTVLFLGENNVPMKFKGKPEYPDSRNPTIMRLIITSDNPGTLLNDNNTPILSDDAEELASLTNPKRVLASIKENEIPSNLITPNPKNDILNSQKMHLRTAYRGLNKRGGGLYRALLSMLSLKEHTRSSKAKRGLQTKRIRRSKRIRR</sequence>
<reference evidence="3" key="1">
    <citation type="journal article" date="2020" name="Nature">
        <title>Giant virus diversity and host interactions through global metagenomics.</title>
        <authorList>
            <person name="Schulz F."/>
            <person name="Roux S."/>
            <person name="Paez-Espino D."/>
            <person name="Jungbluth S."/>
            <person name="Walsh D.A."/>
            <person name="Denef V.J."/>
            <person name="McMahon K.D."/>
            <person name="Konstantinidis K.T."/>
            <person name="Eloe-Fadrosh E.A."/>
            <person name="Kyrpides N.C."/>
            <person name="Woyke T."/>
        </authorList>
    </citation>
    <scope>NUCLEOTIDE SEQUENCE</scope>
    <source>
        <strain evidence="3">GVMAG-S-1101172-89</strain>
    </source>
</reference>
<dbReference type="AlphaFoldDB" id="A0A6C0K9K8"/>
<protein>
    <recommendedName>
        <fullName evidence="2">Thioredoxin domain-containing protein</fullName>
    </recommendedName>
</protein>
<dbReference type="SUPFAM" id="SSF52833">
    <property type="entry name" value="Thioredoxin-like"/>
    <property type="match status" value="1"/>
</dbReference>
<feature type="region of interest" description="Disordered" evidence="1">
    <location>
        <begin position="220"/>
        <end position="244"/>
    </location>
</feature>
<dbReference type="PROSITE" id="PS51352">
    <property type="entry name" value="THIOREDOXIN_2"/>
    <property type="match status" value="1"/>
</dbReference>
<dbReference type="PROSITE" id="PS00194">
    <property type="entry name" value="THIOREDOXIN_1"/>
    <property type="match status" value="1"/>
</dbReference>
<evidence type="ECO:0000313" key="3">
    <source>
        <dbReference type="EMBL" id="QHU12834.1"/>
    </source>
</evidence>
<dbReference type="Pfam" id="PF00085">
    <property type="entry name" value="Thioredoxin"/>
    <property type="match status" value="1"/>
</dbReference>
<dbReference type="InterPro" id="IPR013766">
    <property type="entry name" value="Thioredoxin_domain"/>
</dbReference>
<dbReference type="Gene3D" id="3.40.30.10">
    <property type="entry name" value="Glutaredoxin"/>
    <property type="match status" value="1"/>
</dbReference>